<reference evidence="2 3" key="1">
    <citation type="journal article" date="2016" name="Mol. Biol. Evol.">
        <title>Comparative Genomics of Early-Diverging Mushroom-Forming Fungi Provides Insights into the Origins of Lignocellulose Decay Capabilities.</title>
        <authorList>
            <person name="Nagy L.G."/>
            <person name="Riley R."/>
            <person name="Tritt A."/>
            <person name="Adam C."/>
            <person name="Daum C."/>
            <person name="Floudas D."/>
            <person name="Sun H."/>
            <person name="Yadav J.S."/>
            <person name="Pangilinan J."/>
            <person name="Larsson K.H."/>
            <person name="Matsuura K."/>
            <person name="Barry K."/>
            <person name="Labutti K."/>
            <person name="Kuo R."/>
            <person name="Ohm R.A."/>
            <person name="Bhattacharya S.S."/>
            <person name="Shirouzu T."/>
            <person name="Yoshinaga Y."/>
            <person name="Martin F.M."/>
            <person name="Grigoriev I.V."/>
            <person name="Hibbett D.S."/>
        </authorList>
    </citation>
    <scope>NUCLEOTIDE SEQUENCE [LARGE SCALE GENOMIC DNA]</scope>
    <source>
        <strain evidence="2 3">HHB12029</strain>
    </source>
</reference>
<dbReference type="InterPro" id="IPR032675">
    <property type="entry name" value="LRR_dom_sf"/>
</dbReference>
<gene>
    <name evidence="2" type="ORF">EXIGLDRAFT_731709</name>
</gene>
<sequence length="504" mass="55735">MSSAARSQQLARMRADEDFLALTDARIDALRRADSAAQERLAIAQAEADATRAELTALEVRQLQLRSDIGQMRLDHRRMLWTQAIPLDCLRQIFEEATSIPTAEWAAFGDGGYSRKCIMAPFALAAVCARWRQLALGVPVLWTYICAGRLRPGQSIPPATLSRIRCLLNRSSNAPFDIRFQLKDCPPETLTDVSVILAMIASHARRIRSIDLWLPKGIDREPALDVFRAPLPLLTHLCIIAQIGELEGCDSYLPYAPKLLHLELQATGITCAPQHQIFGSIRSLTLWTPYPSAQVATILRCVSETVEQLHVASVRMLSGIRTPITFPRLYAFSMAHASSYSVSPDIMVAPRLQALTIPGIAMSESAAHLVESVGSNISSLTLADPDIPAYIPRLLQGLRQVETLRFLVSGQHPEYTVSDEFFIELATASPTIWPKLRSIHLDDCESSKPLGDGLVKLIRARNFPAADTMRSVAPEERPCRLKQVEAPGAPSWLRSSIEHLLSRS</sequence>
<keyword evidence="3" id="KW-1185">Reference proteome</keyword>
<dbReference type="EMBL" id="KV426414">
    <property type="protein sequence ID" value="KZV81132.1"/>
    <property type="molecule type" value="Genomic_DNA"/>
</dbReference>
<dbReference type="STRING" id="1314781.A0A165BRU9"/>
<accession>A0A165BRU9</accession>
<dbReference type="Proteomes" id="UP000077266">
    <property type="component" value="Unassembled WGS sequence"/>
</dbReference>
<evidence type="ECO:0000256" key="1">
    <source>
        <dbReference type="SAM" id="Coils"/>
    </source>
</evidence>
<evidence type="ECO:0000313" key="2">
    <source>
        <dbReference type="EMBL" id="KZV81132.1"/>
    </source>
</evidence>
<protein>
    <recommendedName>
        <fullName evidence="4">F-box domain-containing protein</fullName>
    </recommendedName>
</protein>
<evidence type="ECO:0008006" key="4">
    <source>
        <dbReference type="Google" id="ProtNLM"/>
    </source>
</evidence>
<dbReference type="Gene3D" id="3.80.10.10">
    <property type="entry name" value="Ribonuclease Inhibitor"/>
    <property type="match status" value="1"/>
</dbReference>
<name>A0A165BRU9_EXIGL</name>
<proteinExistence type="predicted"/>
<dbReference type="OrthoDB" id="2979537at2759"/>
<dbReference type="InParanoid" id="A0A165BRU9"/>
<organism evidence="2 3">
    <name type="scientific">Exidia glandulosa HHB12029</name>
    <dbReference type="NCBI Taxonomy" id="1314781"/>
    <lineage>
        <taxon>Eukaryota</taxon>
        <taxon>Fungi</taxon>
        <taxon>Dikarya</taxon>
        <taxon>Basidiomycota</taxon>
        <taxon>Agaricomycotina</taxon>
        <taxon>Agaricomycetes</taxon>
        <taxon>Auriculariales</taxon>
        <taxon>Exidiaceae</taxon>
        <taxon>Exidia</taxon>
    </lineage>
</organism>
<dbReference type="AlphaFoldDB" id="A0A165BRU9"/>
<evidence type="ECO:0000313" key="3">
    <source>
        <dbReference type="Proteomes" id="UP000077266"/>
    </source>
</evidence>
<feature type="coiled-coil region" evidence="1">
    <location>
        <begin position="27"/>
        <end position="61"/>
    </location>
</feature>
<keyword evidence="1" id="KW-0175">Coiled coil</keyword>